<accession>A0ABR4H7Z8</accession>
<keyword evidence="2" id="KW-1185">Reference proteome</keyword>
<name>A0ABR4H7Z8_9EURO</name>
<dbReference type="Proteomes" id="UP001610334">
    <property type="component" value="Unassembled WGS sequence"/>
</dbReference>
<sequence length="305" mass="34256">MWWMLIAADGLFANTSGGDRQMSLMRRKHRAYLYLNTELAATGGRVTDEILGGIIMAAITEARLSDPTACSAHLQGFEGAVRARGGLKASLVACTIPALRLAHLMPYLVCDPLQDSESDGQRQLQQFVQFLMIQMRRRSFSTFPVGASPQTGLLQFKNIIGAHGSALLYTSLARYLQVEDRRIIRFADEAASFLSFFLITLTLWRMSESIQKPQLFITRLSAVLEGSCAFGEDGRPMLTLQGLMWVVIKAIQDLQAQTNEVREDYELWAILNGIEALRVYRSMSCYKARRRARILLLHILVGEDF</sequence>
<protein>
    <submittedName>
        <fullName evidence="1">Uncharacterized protein</fullName>
    </submittedName>
</protein>
<comment type="caution">
    <text evidence="1">The sequence shown here is derived from an EMBL/GenBank/DDBJ whole genome shotgun (WGS) entry which is preliminary data.</text>
</comment>
<reference evidence="1 2" key="1">
    <citation type="submission" date="2024-07" db="EMBL/GenBank/DDBJ databases">
        <title>Section-level genome sequencing and comparative genomics of Aspergillus sections Usti and Cavernicolus.</title>
        <authorList>
            <consortium name="Lawrence Berkeley National Laboratory"/>
            <person name="Nybo J.L."/>
            <person name="Vesth T.C."/>
            <person name="Theobald S."/>
            <person name="Frisvad J.C."/>
            <person name="Larsen T.O."/>
            <person name="Kjaerboelling I."/>
            <person name="Rothschild-Mancinelli K."/>
            <person name="Lyhne E.K."/>
            <person name="Kogle M.E."/>
            <person name="Barry K."/>
            <person name="Clum A."/>
            <person name="Na H."/>
            <person name="Ledsgaard L."/>
            <person name="Lin J."/>
            <person name="Lipzen A."/>
            <person name="Kuo A."/>
            <person name="Riley R."/>
            <person name="Mondo S."/>
            <person name="Labutti K."/>
            <person name="Haridas S."/>
            <person name="Pangalinan J."/>
            <person name="Salamov A.A."/>
            <person name="Simmons B.A."/>
            <person name="Magnuson J.K."/>
            <person name="Chen J."/>
            <person name="Drula E."/>
            <person name="Henrissat B."/>
            <person name="Wiebenga A."/>
            <person name="Lubbers R.J."/>
            <person name="Gomes A.C."/>
            <person name="Makela M.R."/>
            <person name="Stajich J."/>
            <person name="Grigoriev I.V."/>
            <person name="Mortensen U.H."/>
            <person name="De Vries R.P."/>
            <person name="Baker S.E."/>
            <person name="Andersen M.R."/>
        </authorList>
    </citation>
    <scope>NUCLEOTIDE SEQUENCE [LARGE SCALE GENOMIC DNA]</scope>
    <source>
        <strain evidence="1 2">CBS 588.65</strain>
    </source>
</reference>
<proteinExistence type="predicted"/>
<evidence type="ECO:0000313" key="2">
    <source>
        <dbReference type="Proteomes" id="UP001610334"/>
    </source>
</evidence>
<dbReference type="EMBL" id="JBFXLT010000056">
    <property type="protein sequence ID" value="KAL2811563.1"/>
    <property type="molecule type" value="Genomic_DNA"/>
</dbReference>
<evidence type="ECO:0000313" key="1">
    <source>
        <dbReference type="EMBL" id="KAL2811563.1"/>
    </source>
</evidence>
<gene>
    <name evidence="1" type="ORF">BJX63DRAFT_273774</name>
</gene>
<organism evidence="1 2">
    <name type="scientific">Aspergillus granulosus</name>
    <dbReference type="NCBI Taxonomy" id="176169"/>
    <lineage>
        <taxon>Eukaryota</taxon>
        <taxon>Fungi</taxon>
        <taxon>Dikarya</taxon>
        <taxon>Ascomycota</taxon>
        <taxon>Pezizomycotina</taxon>
        <taxon>Eurotiomycetes</taxon>
        <taxon>Eurotiomycetidae</taxon>
        <taxon>Eurotiales</taxon>
        <taxon>Aspergillaceae</taxon>
        <taxon>Aspergillus</taxon>
        <taxon>Aspergillus subgen. Nidulantes</taxon>
    </lineage>
</organism>